<dbReference type="OMA" id="NGWFTAG"/>
<feature type="domain" description="Transglycosylase SLT" evidence="2">
    <location>
        <begin position="116"/>
        <end position="203"/>
    </location>
</feature>
<dbReference type="Pfam" id="PF01464">
    <property type="entry name" value="SLT"/>
    <property type="match status" value="1"/>
</dbReference>
<evidence type="ECO:0000313" key="4">
    <source>
        <dbReference type="Proteomes" id="UP000030669"/>
    </source>
</evidence>
<keyword evidence="4" id="KW-1185">Reference proteome</keyword>
<dbReference type="HOGENOM" id="CLU_051871_2_1_1"/>
<dbReference type="CDD" id="cd00254">
    <property type="entry name" value="LT-like"/>
    <property type="match status" value="1"/>
</dbReference>
<evidence type="ECO:0000259" key="2">
    <source>
        <dbReference type="Pfam" id="PF01464"/>
    </source>
</evidence>
<dbReference type="SUPFAM" id="SSF53955">
    <property type="entry name" value="Lysozyme-like"/>
    <property type="match status" value="1"/>
</dbReference>
<dbReference type="OrthoDB" id="2537480at2759"/>
<evidence type="ECO:0000313" key="3">
    <source>
        <dbReference type="EMBL" id="EPQ57386.1"/>
    </source>
</evidence>
<dbReference type="Gene3D" id="1.10.530.10">
    <property type="match status" value="1"/>
</dbReference>
<dbReference type="eggNOG" id="ENOG502SMB1">
    <property type="taxonomic scope" value="Eukaryota"/>
</dbReference>
<reference evidence="3 4" key="1">
    <citation type="journal article" date="2012" name="Science">
        <title>The Paleozoic origin of enzymatic lignin decomposition reconstructed from 31 fungal genomes.</title>
        <authorList>
            <person name="Floudas D."/>
            <person name="Binder M."/>
            <person name="Riley R."/>
            <person name="Barry K."/>
            <person name="Blanchette R.A."/>
            <person name="Henrissat B."/>
            <person name="Martinez A.T."/>
            <person name="Otillar R."/>
            <person name="Spatafora J.W."/>
            <person name="Yadav J.S."/>
            <person name="Aerts A."/>
            <person name="Benoit I."/>
            <person name="Boyd A."/>
            <person name="Carlson A."/>
            <person name="Copeland A."/>
            <person name="Coutinho P.M."/>
            <person name="de Vries R.P."/>
            <person name="Ferreira P."/>
            <person name="Findley K."/>
            <person name="Foster B."/>
            <person name="Gaskell J."/>
            <person name="Glotzer D."/>
            <person name="Gorecki P."/>
            <person name="Heitman J."/>
            <person name="Hesse C."/>
            <person name="Hori C."/>
            <person name="Igarashi K."/>
            <person name="Jurgens J.A."/>
            <person name="Kallen N."/>
            <person name="Kersten P."/>
            <person name="Kohler A."/>
            <person name="Kuees U."/>
            <person name="Kumar T.K.A."/>
            <person name="Kuo A."/>
            <person name="LaButti K."/>
            <person name="Larrondo L.F."/>
            <person name="Lindquist E."/>
            <person name="Ling A."/>
            <person name="Lombard V."/>
            <person name="Lucas S."/>
            <person name="Lundell T."/>
            <person name="Martin R."/>
            <person name="McLaughlin D.J."/>
            <person name="Morgenstern I."/>
            <person name="Morin E."/>
            <person name="Murat C."/>
            <person name="Nagy L.G."/>
            <person name="Nolan M."/>
            <person name="Ohm R.A."/>
            <person name="Patyshakuliyeva A."/>
            <person name="Rokas A."/>
            <person name="Ruiz-Duenas F.J."/>
            <person name="Sabat G."/>
            <person name="Salamov A."/>
            <person name="Samejima M."/>
            <person name="Schmutz J."/>
            <person name="Slot J.C."/>
            <person name="St John F."/>
            <person name="Stenlid J."/>
            <person name="Sun H."/>
            <person name="Sun S."/>
            <person name="Syed K."/>
            <person name="Tsang A."/>
            <person name="Wiebenga A."/>
            <person name="Young D."/>
            <person name="Pisabarro A."/>
            <person name="Eastwood D.C."/>
            <person name="Martin F."/>
            <person name="Cullen D."/>
            <person name="Grigoriev I.V."/>
            <person name="Hibbett D.S."/>
        </authorList>
    </citation>
    <scope>NUCLEOTIDE SEQUENCE [LARGE SCALE GENOMIC DNA]</scope>
    <source>
        <strain evidence="3 4">ATCC 11539</strain>
    </source>
</reference>
<accession>S7QBP8</accession>
<feature type="region of interest" description="Disordered" evidence="1">
    <location>
        <begin position="14"/>
        <end position="46"/>
    </location>
</feature>
<dbReference type="GeneID" id="19301599"/>
<gene>
    <name evidence="3" type="ORF">GLOTRDRAFT_127733</name>
</gene>
<dbReference type="InterPro" id="IPR008258">
    <property type="entry name" value="Transglycosylase_SLT_dom_1"/>
</dbReference>
<evidence type="ECO:0000256" key="1">
    <source>
        <dbReference type="SAM" id="MobiDB-lite"/>
    </source>
</evidence>
<proteinExistence type="predicted"/>
<organism evidence="3 4">
    <name type="scientific">Gloeophyllum trabeum (strain ATCC 11539 / FP-39264 / Madison 617)</name>
    <name type="common">Brown rot fungus</name>
    <dbReference type="NCBI Taxonomy" id="670483"/>
    <lineage>
        <taxon>Eukaryota</taxon>
        <taxon>Fungi</taxon>
        <taxon>Dikarya</taxon>
        <taxon>Basidiomycota</taxon>
        <taxon>Agaricomycotina</taxon>
        <taxon>Agaricomycetes</taxon>
        <taxon>Gloeophyllales</taxon>
        <taxon>Gloeophyllaceae</taxon>
        <taxon>Gloeophyllum</taxon>
    </lineage>
</organism>
<dbReference type="InterPro" id="IPR023346">
    <property type="entry name" value="Lysozyme-like_dom_sf"/>
</dbReference>
<feature type="compositionally biased region" description="Pro residues" evidence="1">
    <location>
        <begin position="19"/>
        <end position="37"/>
    </location>
</feature>
<name>S7QBP8_GLOTA</name>
<dbReference type="KEGG" id="gtr:GLOTRDRAFT_127733"/>
<dbReference type="RefSeq" id="XP_007864494.1">
    <property type="nucleotide sequence ID" value="XM_007866303.1"/>
</dbReference>
<dbReference type="AlphaFoldDB" id="S7QBP8"/>
<protein>
    <submittedName>
        <fullName evidence="3">Lysozyme-like protein</fullName>
    </submittedName>
</protein>
<dbReference type="EMBL" id="KB469299">
    <property type="protein sequence ID" value="EPQ57386.1"/>
    <property type="molecule type" value="Genomic_DNA"/>
</dbReference>
<dbReference type="Proteomes" id="UP000030669">
    <property type="component" value="Unassembled WGS sequence"/>
</dbReference>
<sequence>MAPNNELLVNQAIVKTSAAPPPPAETPKPADPAPAPGPVQGLINVKSNCGPSGASQDVTQYSGPNGGIDWLNCGLNDGGWNPPYIRVEDVITMDLGEAIKDPNSAFKACSEYIPIFQKYAGEFGVPAIMVASFAMQESGCNPHTVGGAGEQGLMQLTWDKCGQAPGGNCQDVDYNIRTGTKYFSDTLNANGGDLLKTIAGYNGWSIKMTFDQATAAGWGPCCRCQNNLDYLHQFLNGWCQNINAYSHNPPLGKYFNLNKCGPPGGPN</sequence>